<accession>A0A2K1KNV4</accession>
<dbReference type="InParanoid" id="A0A2K1KNV4"/>
<name>A0A2K1KNV4_PHYPA</name>
<sequence length="78" mass="8710">MSVRQQSLADALNAFKSRKVIVMNGATGSGKSITACDVHWLPSNLNRGSSNHQESPKVQSCARCDWQLRCLNRFFKEV</sequence>
<dbReference type="Gramene" id="Pp3c4_17142V3.1">
    <property type="protein sequence ID" value="PAC:32919799.CDS.1"/>
    <property type="gene ID" value="Pp3c4_17142"/>
</dbReference>
<dbReference type="AlphaFoldDB" id="A0A2K1KNV4"/>
<proteinExistence type="predicted"/>
<evidence type="ECO:0000313" key="3">
    <source>
        <dbReference type="Proteomes" id="UP000006727"/>
    </source>
</evidence>
<gene>
    <name evidence="1" type="ORF">PHYPA_006344</name>
</gene>
<reference evidence="1 3" key="1">
    <citation type="journal article" date="2008" name="Science">
        <title>The Physcomitrella genome reveals evolutionary insights into the conquest of land by plants.</title>
        <authorList>
            <person name="Rensing S."/>
            <person name="Lang D."/>
            <person name="Zimmer A."/>
            <person name="Terry A."/>
            <person name="Salamov A."/>
            <person name="Shapiro H."/>
            <person name="Nishiyama T."/>
            <person name="Perroud P.-F."/>
            <person name="Lindquist E."/>
            <person name="Kamisugi Y."/>
            <person name="Tanahashi T."/>
            <person name="Sakakibara K."/>
            <person name="Fujita T."/>
            <person name="Oishi K."/>
            <person name="Shin-I T."/>
            <person name="Kuroki Y."/>
            <person name="Toyoda A."/>
            <person name="Suzuki Y."/>
            <person name="Hashimoto A."/>
            <person name="Yamaguchi K."/>
            <person name="Sugano A."/>
            <person name="Kohara Y."/>
            <person name="Fujiyama A."/>
            <person name="Anterola A."/>
            <person name="Aoki S."/>
            <person name="Ashton N."/>
            <person name="Barbazuk W.B."/>
            <person name="Barker E."/>
            <person name="Bennetzen J."/>
            <person name="Bezanilla M."/>
            <person name="Blankenship R."/>
            <person name="Cho S.H."/>
            <person name="Dutcher S."/>
            <person name="Estelle M."/>
            <person name="Fawcett J.A."/>
            <person name="Gundlach H."/>
            <person name="Hanada K."/>
            <person name="Heyl A."/>
            <person name="Hicks K.A."/>
            <person name="Hugh J."/>
            <person name="Lohr M."/>
            <person name="Mayer K."/>
            <person name="Melkozernov A."/>
            <person name="Murata T."/>
            <person name="Nelson D."/>
            <person name="Pils B."/>
            <person name="Prigge M."/>
            <person name="Reiss B."/>
            <person name="Renner T."/>
            <person name="Rombauts S."/>
            <person name="Rushton P."/>
            <person name="Sanderfoot A."/>
            <person name="Schween G."/>
            <person name="Shiu S.-H."/>
            <person name="Stueber K."/>
            <person name="Theodoulou F.L."/>
            <person name="Tu H."/>
            <person name="Van de Peer Y."/>
            <person name="Verrier P.J."/>
            <person name="Waters E."/>
            <person name="Wood A."/>
            <person name="Yang L."/>
            <person name="Cove D."/>
            <person name="Cuming A."/>
            <person name="Hasebe M."/>
            <person name="Lucas S."/>
            <person name="Mishler D.B."/>
            <person name="Reski R."/>
            <person name="Grigoriev I."/>
            <person name="Quatrano R.S."/>
            <person name="Boore J.L."/>
        </authorList>
    </citation>
    <scope>NUCLEOTIDE SEQUENCE [LARGE SCALE GENOMIC DNA]</scope>
    <source>
        <strain evidence="2 3">cv. Gransden 2004</strain>
    </source>
</reference>
<evidence type="ECO:0000313" key="1">
    <source>
        <dbReference type="EMBL" id="PNR55447.1"/>
    </source>
</evidence>
<dbReference type="EMBL" id="ABEU02000004">
    <property type="protein sequence ID" value="PNR55447.1"/>
    <property type="molecule type" value="Genomic_DNA"/>
</dbReference>
<reference evidence="1 3" key="2">
    <citation type="journal article" date="2018" name="Plant J.">
        <title>The Physcomitrella patens chromosome-scale assembly reveals moss genome structure and evolution.</title>
        <authorList>
            <person name="Lang D."/>
            <person name="Ullrich K.K."/>
            <person name="Murat F."/>
            <person name="Fuchs J."/>
            <person name="Jenkins J."/>
            <person name="Haas F.B."/>
            <person name="Piednoel M."/>
            <person name="Gundlach H."/>
            <person name="Van Bel M."/>
            <person name="Meyberg R."/>
            <person name="Vives C."/>
            <person name="Morata J."/>
            <person name="Symeonidi A."/>
            <person name="Hiss M."/>
            <person name="Muchero W."/>
            <person name="Kamisugi Y."/>
            <person name="Saleh O."/>
            <person name="Blanc G."/>
            <person name="Decker E.L."/>
            <person name="van Gessel N."/>
            <person name="Grimwood J."/>
            <person name="Hayes R.D."/>
            <person name="Graham S.W."/>
            <person name="Gunter L.E."/>
            <person name="McDaniel S.F."/>
            <person name="Hoernstein S.N.W."/>
            <person name="Larsson A."/>
            <person name="Li F.W."/>
            <person name="Perroud P.F."/>
            <person name="Phillips J."/>
            <person name="Ranjan P."/>
            <person name="Rokshar D.S."/>
            <person name="Rothfels C.J."/>
            <person name="Schneider L."/>
            <person name="Shu S."/>
            <person name="Stevenson D.W."/>
            <person name="Thummler F."/>
            <person name="Tillich M."/>
            <person name="Villarreal Aguilar J.C."/>
            <person name="Widiez T."/>
            <person name="Wong G.K."/>
            <person name="Wymore A."/>
            <person name="Zhang Y."/>
            <person name="Zimmer A.D."/>
            <person name="Quatrano R.S."/>
            <person name="Mayer K.F.X."/>
            <person name="Goodstein D."/>
            <person name="Casacuberta J.M."/>
            <person name="Vandepoele K."/>
            <person name="Reski R."/>
            <person name="Cuming A.C."/>
            <person name="Tuskan G.A."/>
            <person name="Maumus F."/>
            <person name="Salse J."/>
            <person name="Schmutz J."/>
            <person name="Rensing S.A."/>
        </authorList>
    </citation>
    <scope>NUCLEOTIDE SEQUENCE [LARGE SCALE GENOMIC DNA]</scope>
    <source>
        <strain evidence="2 3">cv. Gransden 2004</strain>
    </source>
</reference>
<dbReference type="EnsemblPlants" id="Pp3c4_17142V3.1">
    <property type="protein sequence ID" value="PAC:32919799.CDS.1"/>
    <property type="gene ID" value="Pp3c4_17142"/>
</dbReference>
<dbReference type="Proteomes" id="UP000006727">
    <property type="component" value="Chromosome 4"/>
</dbReference>
<keyword evidence="3" id="KW-1185">Reference proteome</keyword>
<protein>
    <submittedName>
        <fullName evidence="1 2">Uncharacterized protein</fullName>
    </submittedName>
</protein>
<organism evidence="1">
    <name type="scientific">Physcomitrium patens</name>
    <name type="common">Spreading-leaved earth moss</name>
    <name type="synonym">Physcomitrella patens</name>
    <dbReference type="NCBI Taxonomy" id="3218"/>
    <lineage>
        <taxon>Eukaryota</taxon>
        <taxon>Viridiplantae</taxon>
        <taxon>Streptophyta</taxon>
        <taxon>Embryophyta</taxon>
        <taxon>Bryophyta</taxon>
        <taxon>Bryophytina</taxon>
        <taxon>Bryopsida</taxon>
        <taxon>Funariidae</taxon>
        <taxon>Funariales</taxon>
        <taxon>Funariaceae</taxon>
        <taxon>Physcomitrium</taxon>
    </lineage>
</organism>
<evidence type="ECO:0000313" key="2">
    <source>
        <dbReference type="EnsemblPlants" id="PAC:32919799.CDS.1"/>
    </source>
</evidence>
<reference evidence="2" key="3">
    <citation type="submission" date="2020-12" db="UniProtKB">
        <authorList>
            <consortium name="EnsemblPlants"/>
        </authorList>
    </citation>
    <scope>IDENTIFICATION</scope>
</reference>